<keyword evidence="1" id="KW-1133">Transmembrane helix</keyword>
<keyword evidence="1" id="KW-0812">Transmembrane</keyword>
<protein>
    <submittedName>
        <fullName evidence="2">Uncharacterized protein</fullName>
    </submittedName>
</protein>
<reference evidence="2 3" key="1">
    <citation type="submission" date="2024-01" db="EMBL/GenBank/DDBJ databases">
        <title>The genomes of 5 underutilized Papilionoideae crops provide insights into root nodulation and disease resistanc.</title>
        <authorList>
            <person name="Jiang F."/>
        </authorList>
    </citation>
    <scope>NUCLEOTIDE SEQUENCE [LARGE SCALE GENOMIC DNA]</scope>
    <source>
        <strain evidence="2">DUOXIRENSHENG_FW03</strain>
        <tissue evidence="2">Leaves</tissue>
    </source>
</reference>
<sequence>MGNVEASIIQENCLNTLMKGMWDHGFPVYRLMPILGIFLKFVLSVASSDGLKLRKSKAISTFIHNFSQGLLIKVESIASTFGCSFARCSEECNDDKLAPLVVALQNFNTEFIPLGVGYHEVVEDCKECLSHLIAVCHIQL</sequence>
<evidence type="ECO:0000313" key="3">
    <source>
        <dbReference type="Proteomes" id="UP001386955"/>
    </source>
</evidence>
<evidence type="ECO:0000256" key="1">
    <source>
        <dbReference type="SAM" id="Phobius"/>
    </source>
</evidence>
<organism evidence="2 3">
    <name type="scientific">Psophocarpus tetragonolobus</name>
    <name type="common">Winged bean</name>
    <name type="synonym">Dolichos tetragonolobus</name>
    <dbReference type="NCBI Taxonomy" id="3891"/>
    <lineage>
        <taxon>Eukaryota</taxon>
        <taxon>Viridiplantae</taxon>
        <taxon>Streptophyta</taxon>
        <taxon>Embryophyta</taxon>
        <taxon>Tracheophyta</taxon>
        <taxon>Spermatophyta</taxon>
        <taxon>Magnoliopsida</taxon>
        <taxon>eudicotyledons</taxon>
        <taxon>Gunneridae</taxon>
        <taxon>Pentapetalae</taxon>
        <taxon>rosids</taxon>
        <taxon>fabids</taxon>
        <taxon>Fabales</taxon>
        <taxon>Fabaceae</taxon>
        <taxon>Papilionoideae</taxon>
        <taxon>50 kb inversion clade</taxon>
        <taxon>NPAAA clade</taxon>
        <taxon>indigoferoid/millettioid clade</taxon>
        <taxon>Phaseoleae</taxon>
        <taxon>Psophocarpus</taxon>
    </lineage>
</organism>
<comment type="caution">
    <text evidence="2">The sequence shown here is derived from an EMBL/GenBank/DDBJ whole genome shotgun (WGS) entry which is preliminary data.</text>
</comment>
<dbReference type="EMBL" id="JAYMYS010000004">
    <property type="protein sequence ID" value="KAK7396348.1"/>
    <property type="molecule type" value="Genomic_DNA"/>
</dbReference>
<keyword evidence="1" id="KW-0472">Membrane</keyword>
<dbReference type="AlphaFoldDB" id="A0AAN9SGP5"/>
<feature type="transmembrane region" description="Helical" evidence="1">
    <location>
        <begin position="28"/>
        <end position="47"/>
    </location>
</feature>
<proteinExistence type="predicted"/>
<dbReference type="Proteomes" id="UP001386955">
    <property type="component" value="Unassembled WGS sequence"/>
</dbReference>
<accession>A0AAN9SGP5</accession>
<evidence type="ECO:0000313" key="2">
    <source>
        <dbReference type="EMBL" id="KAK7396348.1"/>
    </source>
</evidence>
<name>A0AAN9SGP5_PSOTE</name>
<gene>
    <name evidence="2" type="ORF">VNO78_17282</name>
</gene>
<keyword evidence="3" id="KW-1185">Reference proteome</keyword>